<evidence type="ECO:0000313" key="1">
    <source>
        <dbReference type="EMBL" id="MCP2001283.1"/>
    </source>
</evidence>
<dbReference type="EMBL" id="JALJZS010000005">
    <property type="protein sequence ID" value="MCP2001283.1"/>
    <property type="molecule type" value="Genomic_DNA"/>
</dbReference>
<proteinExistence type="predicted"/>
<protein>
    <submittedName>
        <fullName evidence="1">Uncharacterized protein</fullName>
    </submittedName>
</protein>
<evidence type="ECO:0000313" key="2">
    <source>
        <dbReference type="Proteomes" id="UP001205486"/>
    </source>
</evidence>
<keyword evidence="2" id="KW-1185">Reference proteome</keyword>
<dbReference type="Proteomes" id="UP001205486">
    <property type="component" value="Unassembled WGS sequence"/>
</dbReference>
<sequence>MFTPAFLGTKPFFGIIFALMVAAGTGYVYYNGGLSTDLPASPPQWKPGGVHGAPGPLMGATGLPLLVAYCVYRLVRRRRKAE</sequence>
<comment type="caution">
    <text evidence="1">The sequence shown here is derived from an EMBL/GenBank/DDBJ whole genome shotgun (WGS) entry which is preliminary data.</text>
</comment>
<reference evidence="1" key="1">
    <citation type="submission" date="2022-03" db="EMBL/GenBank/DDBJ databases">
        <title>Interactions between chemoautotrophic and heterotrophic bacteria.</title>
        <authorList>
            <person name="Santoro A."/>
        </authorList>
    </citation>
    <scope>NUCLEOTIDE SEQUENCE</scope>
    <source>
        <strain evidence="1">Nb-106</strain>
    </source>
</reference>
<name>A0ACC6AN41_NITWI</name>
<organism evidence="1 2">
    <name type="scientific">Nitrobacter winogradskyi</name>
    <name type="common">Nitrobacter agilis</name>
    <dbReference type="NCBI Taxonomy" id="913"/>
    <lineage>
        <taxon>Bacteria</taxon>
        <taxon>Pseudomonadati</taxon>
        <taxon>Pseudomonadota</taxon>
        <taxon>Alphaproteobacteria</taxon>
        <taxon>Hyphomicrobiales</taxon>
        <taxon>Nitrobacteraceae</taxon>
        <taxon>Nitrobacter</taxon>
    </lineage>
</organism>
<accession>A0ACC6AN41</accession>
<gene>
    <name evidence="1" type="ORF">J2S34_003769</name>
</gene>